<sequence>MEKVHESPLIPPPPINKPTTNIVDLEAGASVEQCRICLESDRRGFIAPCLCKGTSKYVHRDCLDQWRSVKEGFAFAHCTTCKAQYHLRVNAFADKKWRTLKFRFFVTRDIATIFIVVQLIIALLATLVYFVDLSQKFGLRHALHFHPAATFAVGSFYYICGAVLFFALFGLSGCLLTCFSSRARDALDQPCKQLTESCCCCCTGTYADSPRHSSGPTICIWTDPDPNSTCCCADSGSNNDSDGGEALIVMAVIVLAIFVIFGLVYSILVAIVAWQRIWQRHYHILAKRMLTKEYIVEDIDGLTTDPNWSAPPLPPEHVEQLKALRLL</sequence>
<keyword evidence="1" id="KW-0479">Metal-binding</keyword>
<name>A0AA42B528_PAPNU</name>
<accession>A0AA42B528</accession>
<dbReference type="PANTHER" id="PTHR46347">
    <property type="entry name" value="RING/FYVE/PHD ZINC FINGER SUPERFAMILY PROTEIN"/>
    <property type="match status" value="1"/>
</dbReference>
<gene>
    <name evidence="6" type="ORF">MKW94_023292</name>
</gene>
<dbReference type="EMBL" id="JAJJMA010341736">
    <property type="protein sequence ID" value="MCL7051720.1"/>
    <property type="molecule type" value="Genomic_DNA"/>
</dbReference>
<dbReference type="Gene3D" id="3.30.40.10">
    <property type="entry name" value="Zinc/RING finger domain, C3HC4 (zinc finger)"/>
    <property type="match status" value="1"/>
</dbReference>
<keyword evidence="4" id="KW-1133">Transmembrane helix</keyword>
<reference evidence="6" key="1">
    <citation type="submission" date="2022-03" db="EMBL/GenBank/DDBJ databases">
        <title>A functionally conserved STORR gene fusion in Papaver species that diverged 16.8 million years ago.</title>
        <authorList>
            <person name="Catania T."/>
        </authorList>
    </citation>
    <scope>NUCLEOTIDE SEQUENCE</scope>
    <source>
        <strain evidence="6">S-191538</strain>
    </source>
</reference>
<dbReference type="GO" id="GO:0008270">
    <property type="term" value="F:zinc ion binding"/>
    <property type="evidence" value="ECO:0007669"/>
    <property type="project" value="UniProtKB-KW"/>
</dbReference>
<dbReference type="PANTHER" id="PTHR46347:SF1">
    <property type="entry name" value="RING_FYVE_PHD ZINC FINGER SUPERFAMILY PROTEIN"/>
    <property type="match status" value="1"/>
</dbReference>
<keyword evidence="7" id="KW-1185">Reference proteome</keyword>
<dbReference type="SUPFAM" id="SSF57850">
    <property type="entry name" value="RING/U-box"/>
    <property type="match status" value="1"/>
</dbReference>
<organism evidence="6 7">
    <name type="scientific">Papaver nudicaule</name>
    <name type="common">Iceland poppy</name>
    <dbReference type="NCBI Taxonomy" id="74823"/>
    <lineage>
        <taxon>Eukaryota</taxon>
        <taxon>Viridiplantae</taxon>
        <taxon>Streptophyta</taxon>
        <taxon>Embryophyta</taxon>
        <taxon>Tracheophyta</taxon>
        <taxon>Spermatophyta</taxon>
        <taxon>Magnoliopsida</taxon>
        <taxon>Ranunculales</taxon>
        <taxon>Papaveraceae</taxon>
        <taxon>Papaveroideae</taxon>
        <taxon>Papaver</taxon>
    </lineage>
</organism>
<dbReference type="InterPro" id="IPR013083">
    <property type="entry name" value="Znf_RING/FYVE/PHD"/>
</dbReference>
<evidence type="ECO:0000256" key="2">
    <source>
        <dbReference type="ARBA" id="ARBA00022771"/>
    </source>
</evidence>
<feature type="transmembrane region" description="Helical" evidence="4">
    <location>
        <begin position="247"/>
        <end position="274"/>
    </location>
</feature>
<keyword evidence="4" id="KW-0812">Transmembrane</keyword>
<dbReference type="Pfam" id="PF12906">
    <property type="entry name" value="RINGv"/>
    <property type="match status" value="1"/>
</dbReference>
<dbReference type="Proteomes" id="UP001177140">
    <property type="component" value="Unassembled WGS sequence"/>
</dbReference>
<keyword evidence="3" id="KW-0862">Zinc</keyword>
<evidence type="ECO:0000313" key="7">
    <source>
        <dbReference type="Proteomes" id="UP001177140"/>
    </source>
</evidence>
<feature type="transmembrane region" description="Helical" evidence="4">
    <location>
        <begin position="156"/>
        <end position="179"/>
    </location>
</feature>
<dbReference type="SMART" id="SM00744">
    <property type="entry name" value="RINGv"/>
    <property type="match status" value="1"/>
</dbReference>
<dbReference type="AlphaFoldDB" id="A0AA42B528"/>
<comment type="caution">
    <text evidence="6">The sequence shown here is derived from an EMBL/GenBank/DDBJ whole genome shotgun (WGS) entry which is preliminary data.</text>
</comment>
<protein>
    <recommendedName>
        <fullName evidence="5">RING-CH-type domain-containing protein</fullName>
    </recommendedName>
</protein>
<keyword evidence="2" id="KW-0863">Zinc-finger</keyword>
<keyword evidence="4" id="KW-0472">Membrane</keyword>
<evidence type="ECO:0000256" key="1">
    <source>
        <dbReference type="ARBA" id="ARBA00022723"/>
    </source>
</evidence>
<dbReference type="InterPro" id="IPR011016">
    <property type="entry name" value="Znf_RING-CH"/>
</dbReference>
<feature type="transmembrane region" description="Helical" evidence="4">
    <location>
        <begin position="110"/>
        <end position="131"/>
    </location>
</feature>
<evidence type="ECO:0000256" key="4">
    <source>
        <dbReference type="SAM" id="Phobius"/>
    </source>
</evidence>
<evidence type="ECO:0000313" key="6">
    <source>
        <dbReference type="EMBL" id="MCL7051720.1"/>
    </source>
</evidence>
<dbReference type="CDD" id="cd16495">
    <property type="entry name" value="RING_CH-C4HC3_MARCH"/>
    <property type="match status" value="1"/>
</dbReference>
<evidence type="ECO:0000259" key="5">
    <source>
        <dbReference type="PROSITE" id="PS51292"/>
    </source>
</evidence>
<feature type="domain" description="RING-CH-type" evidence="5">
    <location>
        <begin position="26"/>
        <end position="88"/>
    </location>
</feature>
<evidence type="ECO:0000256" key="3">
    <source>
        <dbReference type="ARBA" id="ARBA00022833"/>
    </source>
</evidence>
<proteinExistence type="predicted"/>
<dbReference type="PROSITE" id="PS51292">
    <property type="entry name" value="ZF_RING_CH"/>
    <property type="match status" value="1"/>
</dbReference>